<accession>A0A061RCT8</accession>
<sequence>SRIRTSVEIRLVVSAATLPNSSSHSSINTCRILQRDWRPRQVAWSRIAAFDCFLASCLAARSVLAFLNNSSRVSSFLAAPLRLVLPPGQTPLMPKIVD</sequence>
<proteinExistence type="predicted"/>
<dbReference type="EMBL" id="GBEZ01018085">
    <property type="protein sequence ID" value="JAC68316.1"/>
    <property type="molecule type" value="Transcribed_RNA"/>
</dbReference>
<dbReference type="AlphaFoldDB" id="A0A061RCT8"/>
<gene>
    <name evidence="1" type="ORF">TSPGSL018_9027</name>
</gene>
<organism evidence="1">
    <name type="scientific">Tetraselmis sp. GSL018</name>
    <dbReference type="NCBI Taxonomy" id="582737"/>
    <lineage>
        <taxon>Eukaryota</taxon>
        <taxon>Viridiplantae</taxon>
        <taxon>Chlorophyta</taxon>
        <taxon>core chlorophytes</taxon>
        <taxon>Chlorodendrophyceae</taxon>
        <taxon>Chlorodendrales</taxon>
        <taxon>Chlorodendraceae</taxon>
        <taxon>Tetraselmis</taxon>
    </lineage>
</organism>
<protein>
    <submittedName>
        <fullName evidence="1">Uncharacterized protein</fullName>
    </submittedName>
</protein>
<reference evidence="1" key="1">
    <citation type="submission" date="2014-05" db="EMBL/GenBank/DDBJ databases">
        <title>The transcriptome of the halophilic microalga Tetraselmis sp. GSL018 isolated from the Great Salt Lake, Utah.</title>
        <authorList>
            <person name="Jinkerson R.E."/>
            <person name="D'Adamo S."/>
            <person name="Posewitz M.C."/>
        </authorList>
    </citation>
    <scope>NUCLEOTIDE SEQUENCE</scope>
    <source>
        <strain evidence="1">GSL018</strain>
    </source>
</reference>
<name>A0A061RCT8_9CHLO</name>
<feature type="non-terminal residue" evidence="1">
    <location>
        <position position="1"/>
    </location>
</feature>
<evidence type="ECO:0000313" key="1">
    <source>
        <dbReference type="EMBL" id="JAC68316.1"/>
    </source>
</evidence>